<protein>
    <recommendedName>
        <fullName evidence="2">Zinc resistance-associated protein</fullName>
    </recommendedName>
</protein>
<evidence type="ECO:0000313" key="4">
    <source>
        <dbReference type="EMBL" id="BAG80460.1"/>
    </source>
</evidence>
<name>A0A979H0U2_ECOSE</name>
<dbReference type="RefSeq" id="WP_000774096.1">
    <property type="nucleotide sequence ID" value="NC_011416.1"/>
</dbReference>
<accession>A0A979H0U2</accession>
<feature type="region of interest" description="Disordered" evidence="3">
    <location>
        <begin position="116"/>
        <end position="136"/>
    </location>
</feature>
<keyword evidence="2" id="KW-0574">Periplasm</keyword>
<dbReference type="EMBL" id="AP009243">
    <property type="protein sequence ID" value="BAG80460.1"/>
    <property type="molecule type" value="Genomic_DNA"/>
</dbReference>
<evidence type="ECO:0000256" key="3">
    <source>
        <dbReference type="SAM" id="MobiDB-lite"/>
    </source>
</evidence>
<dbReference type="AlphaFoldDB" id="A0A979H0U2"/>
<feature type="signal peptide" evidence="2">
    <location>
        <begin position="1"/>
        <end position="26"/>
    </location>
</feature>
<keyword evidence="2" id="KW-0732">Signal</keyword>
<sequence>MKLNTKTGPVLLAFSLMTLGANQALAHHRGYGYERSPITTQQQVAAQKIYDDYYSRTSALRQQLASRRYEYNALLSASSPDSARINAVAKEMETLRQSLAEQLVKRDVEMARAGVPRGTRCDDHEHRGGGHMMEYW</sequence>
<comment type="function">
    <text evidence="2">Part of the Zra signaling pathway, an envelope stress response (ESR) system composed of the periplasmic accessory protein ZraP, the histidine kinase ZraS and the transcriptional regulator ZraR. The ZraPSR system contributes to antibiotic resistance and is important for membrane integrity in the presence of membrane-targeting biocides. ZraP acts as a modulator which has both a regulatory and a chaperone function. The zinc-bound form of ZraP modulates the response of the ZraPSR system by inhibiting the expression of the zra genes, probably by interacting with ZraS.</text>
</comment>
<feature type="compositionally biased region" description="Basic and acidic residues" evidence="3">
    <location>
        <begin position="119"/>
        <end position="128"/>
    </location>
</feature>
<dbReference type="Pfam" id="PF13801">
    <property type="entry name" value="Metal_resist"/>
    <property type="match status" value="1"/>
</dbReference>
<gene>
    <name evidence="4" type="ordered locus">ECSE_P3-0021</name>
</gene>
<proteinExistence type="inferred from homology"/>
<dbReference type="KEGG" id="ecy:ECSE_P3-0021"/>
<keyword evidence="4" id="KW-0614">Plasmid</keyword>
<dbReference type="InterPro" id="IPR025961">
    <property type="entry name" value="Metal_resist"/>
</dbReference>
<reference evidence="4 5" key="1">
    <citation type="journal article" date="2008" name="DNA Res.">
        <title>Complete genome sequence and comparative analysis of the wild-type commensal Escherichia coli strain SE11 isolated from a healthy adult.</title>
        <authorList>
            <person name="Oshima K."/>
            <person name="Toh H."/>
            <person name="Ogura Y."/>
            <person name="Sasamoto H."/>
            <person name="Morita H."/>
            <person name="Park S.-H."/>
            <person name="Ooka T."/>
            <person name="Iyoda S."/>
            <person name="Taylor T.D."/>
            <person name="Hayashi T."/>
            <person name="Itoh K."/>
            <person name="Hattori M."/>
        </authorList>
    </citation>
    <scope>NUCLEOTIDE SEQUENCE [LARGE SCALE GENOMIC DNA]</scope>
    <source>
        <strain evidence="4 5">SE11</strain>
    </source>
</reference>
<comment type="subcellular location">
    <subcellularLocation>
        <location evidence="2">Periplasm</location>
    </subcellularLocation>
</comment>
<geneLocation type="plasmid" evidence="4 5">
    <name>pSE11-3</name>
</geneLocation>
<evidence type="ECO:0000256" key="2">
    <source>
        <dbReference type="RuleBase" id="RU366051"/>
    </source>
</evidence>
<dbReference type="Gene3D" id="1.20.120.1490">
    <property type="match status" value="1"/>
</dbReference>
<dbReference type="Proteomes" id="UP000008199">
    <property type="component" value="Plasmid pSE11-3"/>
</dbReference>
<comment type="similarity">
    <text evidence="1 2">Belongs to the ZraP family.</text>
</comment>
<keyword evidence="2" id="KW-0862">Zinc</keyword>
<dbReference type="GO" id="GO:0042597">
    <property type="term" value="C:periplasmic space"/>
    <property type="evidence" value="ECO:0007669"/>
    <property type="project" value="UniProtKB-SubCell"/>
</dbReference>
<organism evidence="4 5">
    <name type="scientific">Escherichia coli (strain SE11)</name>
    <dbReference type="NCBI Taxonomy" id="409438"/>
    <lineage>
        <taxon>Bacteria</taxon>
        <taxon>Pseudomonadati</taxon>
        <taxon>Pseudomonadota</taxon>
        <taxon>Gammaproteobacteria</taxon>
        <taxon>Enterobacterales</taxon>
        <taxon>Enterobacteriaceae</taxon>
        <taxon>Escherichia</taxon>
    </lineage>
</organism>
<evidence type="ECO:0000313" key="5">
    <source>
        <dbReference type="Proteomes" id="UP000008199"/>
    </source>
</evidence>
<evidence type="ECO:0000256" key="1">
    <source>
        <dbReference type="ARBA" id="ARBA00044945"/>
    </source>
</evidence>
<feature type="chain" id="PRO_5038158055" description="Zinc resistance-associated protein" evidence="2">
    <location>
        <begin position="27"/>
        <end position="136"/>
    </location>
</feature>